<sequence length="226" mass="27005">MNYVERYIEQFLRATVRNNIKHYLLMLDEKMKNLDDYMRYLITKKEQLSKLIDSLMLTLENKYIDIAEAFQIQCAREINNQEIENIKSELNKVEAYYAQIETQIQQTSTEKIATEKNIVSNKLYERCGIERRRNMTHKYISTQMLIIFTALMIIANFYYIFFEKIGFLLVLLLGCVLVYVGYLYFHKIRGLLAFWIGALLIAFTLLSNKYTIIILFVFYYYLLCVI</sequence>
<proteinExistence type="predicted"/>
<dbReference type="AlphaFoldDB" id="A0A380EM17"/>
<accession>A0A380EM17</accession>
<organism evidence="2 3">
    <name type="scientific">Staphylococcus aureus</name>
    <dbReference type="NCBI Taxonomy" id="1280"/>
    <lineage>
        <taxon>Bacteria</taxon>
        <taxon>Bacillati</taxon>
        <taxon>Bacillota</taxon>
        <taxon>Bacilli</taxon>
        <taxon>Bacillales</taxon>
        <taxon>Staphylococcaceae</taxon>
        <taxon>Staphylococcus</taxon>
    </lineage>
</organism>
<evidence type="ECO:0000313" key="2">
    <source>
        <dbReference type="EMBL" id="SUL36776.1"/>
    </source>
</evidence>
<dbReference type="EMBL" id="UHBY01000003">
    <property type="protein sequence ID" value="SUL36776.1"/>
    <property type="molecule type" value="Genomic_DNA"/>
</dbReference>
<evidence type="ECO:0000256" key="1">
    <source>
        <dbReference type="SAM" id="Phobius"/>
    </source>
</evidence>
<gene>
    <name evidence="2" type="ORF">NCTC10702_02988</name>
</gene>
<keyword evidence="1" id="KW-0472">Membrane</keyword>
<evidence type="ECO:0000313" key="3">
    <source>
        <dbReference type="Proteomes" id="UP000254116"/>
    </source>
</evidence>
<dbReference type="Proteomes" id="UP000254116">
    <property type="component" value="Unassembled WGS sequence"/>
</dbReference>
<protein>
    <submittedName>
        <fullName evidence="2">Putative staphylococcal protein</fullName>
    </submittedName>
</protein>
<reference evidence="2 3" key="1">
    <citation type="submission" date="2018-06" db="EMBL/GenBank/DDBJ databases">
        <authorList>
            <consortium name="Pathogen Informatics"/>
            <person name="Doyle S."/>
        </authorList>
    </citation>
    <scope>NUCLEOTIDE SEQUENCE [LARGE SCALE GENOMIC DNA]</scope>
    <source>
        <strain evidence="2 3">NCTC10702</strain>
    </source>
</reference>
<feature type="transmembrane region" description="Helical" evidence="1">
    <location>
        <begin position="165"/>
        <end position="185"/>
    </location>
</feature>
<name>A0A380EM17_STAAU</name>
<feature type="transmembrane region" description="Helical" evidence="1">
    <location>
        <begin position="192"/>
        <end position="222"/>
    </location>
</feature>
<keyword evidence="1" id="KW-1133">Transmembrane helix</keyword>
<keyword evidence="1" id="KW-0812">Transmembrane</keyword>
<feature type="transmembrane region" description="Helical" evidence="1">
    <location>
        <begin position="139"/>
        <end position="159"/>
    </location>
</feature>